<reference evidence="1 2" key="1">
    <citation type="submission" date="2014-12" db="EMBL/GenBank/DDBJ databases">
        <title>Genome sequencing of Photobacterium gaetbulicola AD005a.</title>
        <authorList>
            <person name="Adrian T.G.S."/>
            <person name="Chan K.G."/>
        </authorList>
    </citation>
    <scope>NUCLEOTIDE SEQUENCE [LARGE SCALE GENOMIC DNA]</scope>
    <source>
        <strain evidence="1 2">AD005a</strain>
    </source>
</reference>
<proteinExistence type="predicted"/>
<gene>
    <name evidence="1" type="ORF">RJ45_12860</name>
</gene>
<dbReference type="RefSeq" id="WP_039462437.1">
    <property type="nucleotide sequence ID" value="NZ_JWLZ01000159.1"/>
</dbReference>
<evidence type="ECO:0000313" key="2">
    <source>
        <dbReference type="Proteomes" id="UP000031278"/>
    </source>
</evidence>
<dbReference type="AlphaFoldDB" id="A0A0B9H335"/>
<protein>
    <submittedName>
        <fullName evidence="1">Uncharacterized protein</fullName>
    </submittedName>
</protein>
<comment type="caution">
    <text evidence="1">The sequence shown here is derived from an EMBL/GenBank/DDBJ whole genome shotgun (WGS) entry which is preliminary data.</text>
</comment>
<organism evidence="1 2">
    <name type="scientific">Photobacterium gaetbulicola</name>
    <dbReference type="NCBI Taxonomy" id="1295392"/>
    <lineage>
        <taxon>Bacteria</taxon>
        <taxon>Pseudomonadati</taxon>
        <taxon>Pseudomonadota</taxon>
        <taxon>Gammaproteobacteria</taxon>
        <taxon>Vibrionales</taxon>
        <taxon>Vibrionaceae</taxon>
        <taxon>Photobacterium</taxon>
    </lineage>
</organism>
<dbReference type="Proteomes" id="UP000031278">
    <property type="component" value="Unassembled WGS sequence"/>
</dbReference>
<evidence type="ECO:0000313" key="1">
    <source>
        <dbReference type="EMBL" id="KHT63287.1"/>
    </source>
</evidence>
<sequence>MSDDLFDTQQVLNDVVEGVREILSEQNPKLRSFIRSQTRGAIEFGALITDGVAKGEITPAQQAAYLIQLEDMITAAAYTVAGSIIAIVEAIWNKMVDIIWSAINSVLTTVINTSLPLPVFGEDN</sequence>
<dbReference type="EMBL" id="JWLZ01000159">
    <property type="protein sequence ID" value="KHT63287.1"/>
    <property type="molecule type" value="Genomic_DNA"/>
</dbReference>
<accession>A0A0B9H335</accession>
<name>A0A0B9H335_9GAMM</name>